<protein>
    <submittedName>
        <fullName evidence="3">Uncharacterized protein LOC101376679</fullName>
    </submittedName>
</protein>
<feature type="compositionally biased region" description="Basic and acidic residues" evidence="1">
    <location>
        <begin position="13"/>
        <end position="22"/>
    </location>
</feature>
<feature type="region of interest" description="Disordered" evidence="1">
    <location>
        <begin position="1"/>
        <end position="26"/>
    </location>
</feature>
<evidence type="ECO:0000313" key="3">
    <source>
        <dbReference type="RefSeq" id="XP_004394450.1"/>
    </source>
</evidence>
<sequence>MEVPRRSPPGEAPWKKLSKEELENQYSPSRWVIRQGAEETLRTYSHIGDEGTGGPLHGCRGWTLAGGSGSECWGQEEALRAIPKVQALCKPCRLRARHPGALATGWLEAGNAPQTVIHLLSCSANHAQAH</sequence>
<accession>A0A9B0LJ94</accession>
<evidence type="ECO:0000256" key="1">
    <source>
        <dbReference type="SAM" id="MobiDB-lite"/>
    </source>
</evidence>
<dbReference type="Proteomes" id="UP000245340">
    <property type="component" value="Unplaced"/>
</dbReference>
<gene>
    <name evidence="3" type="primary">LOC101376679</name>
</gene>
<reference evidence="3" key="1">
    <citation type="submission" date="2025-08" db="UniProtKB">
        <authorList>
            <consortium name="RefSeq"/>
        </authorList>
    </citation>
    <scope>IDENTIFICATION</scope>
</reference>
<organism evidence="2 3">
    <name type="scientific">Odobenus rosmarus divergens</name>
    <name type="common">Pacific walrus</name>
    <dbReference type="NCBI Taxonomy" id="9708"/>
    <lineage>
        <taxon>Eukaryota</taxon>
        <taxon>Metazoa</taxon>
        <taxon>Chordata</taxon>
        <taxon>Craniata</taxon>
        <taxon>Vertebrata</taxon>
        <taxon>Euteleostomi</taxon>
        <taxon>Mammalia</taxon>
        <taxon>Eutheria</taxon>
        <taxon>Laurasiatheria</taxon>
        <taxon>Carnivora</taxon>
        <taxon>Caniformia</taxon>
        <taxon>Pinnipedia</taxon>
        <taxon>Odobenidae</taxon>
        <taxon>Odobenus</taxon>
    </lineage>
</organism>
<proteinExistence type="predicted"/>
<keyword evidence="2" id="KW-1185">Reference proteome</keyword>
<name>A0A9B0LJ94_ODORO</name>
<dbReference type="AlphaFoldDB" id="A0A9B0LJ94"/>
<feature type="compositionally biased region" description="Pro residues" evidence="1">
    <location>
        <begin position="1"/>
        <end position="11"/>
    </location>
</feature>
<evidence type="ECO:0000313" key="2">
    <source>
        <dbReference type="Proteomes" id="UP000245340"/>
    </source>
</evidence>
<dbReference type="RefSeq" id="XP_004394450.1">
    <property type="nucleotide sequence ID" value="XM_004394393.1"/>
</dbReference>